<organism evidence="7 8">
    <name type="scientific">Saccharicrinis carchari</name>
    <dbReference type="NCBI Taxonomy" id="1168039"/>
    <lineage>
        <taxon>Bacteria</taxon>
        <taxon>Pseudomonadati</taxon>
        <taxon>Bacteroidota</taxon>
        <taxon>Bacteroidia</taxon>
        <taxon>Marinilabiliales</taxon>
        <taxon>Marinilabiliaceae</taxon>
        <taxon>Saccharicrinis</taxon>
    </lineage>
</organism>
<feature type="transmembrane region" description="Helical" evidence="6">
    <location>
        <begin position="342"/>
        <end position="363"/>
    </location>
</feature>
<dbReference type="OrthoDB" id="1113659at2"/>
<evidence type="ECO:0000256" key="1">
    <source>
        <dbReference type="ARBA" id="ARBA00004651"/>
    </source>
</evidence>
<keyword evidence="2" id="KW-1003">Cell membrane</keyword>
<reference evidence="7 8" key="1">
    <citation type="submission" date="2017-05" db="EMBL/GenBank/DDBJ databases">
        <authorList>
            <person name="Varghese N."/>
            <person name="Submissions S."/>
        </authorList>
    </citation>
    <scope>NUCLEOTIDE SEQUENCE [LARGE SCALE GENOMIC DNA]</scope>
    <source>
        <strain evidence="7 8">DSM 27040</strain>
    </source>
</reference>
<dbReference type="AlphaFoldDB" id="A0A521BRI6"/>
<dbReference type="GO" id="GO:0005886">
    <property type="term" value="C:plasma membrane"/>
    <property type="evidence" value="ECO:0007669"/>
    <property type="project" value="UniProtKB-SubCell"/>
</dbReference>
<keyword evidence="5 6" id="KW-0472">Membrane</keyword>
<protein>
    <submittedName>
        <fullName evidence="7">Membrane protein involved in the export of O-antigen and teichoic acid</fullName>
    </submittedName>
</protein>
<dbReference type="RefSeq" id="WP_142532343.1">
    <property type="nucleotide sequence ID" value="NZ_FXTB01000002.1"/>
</dbReference>
<proteinExistence type="predicted"/>
<evidence type="ECO:0000256" key="4">
    <source>
        <dbReference type="ARBA" id="ARBA00022989"/>
    </source>
</evidence>
<evidence type="ECO:0000256" key="6">
    <source>
        <dbReference type="SAM" id="Phobius"/>
    </source>
</evidence>
<accession>A0A521BRI6</accession>
<feature type="transmembrane region" description="Helical" evidence="6">
    <location>
        <begin position="375"/>
        <end position="393"/>
    </location>
</feature>
<feature type="transmembrane region" description="Helical" evidence="6">
    <location>
        <begin position="129"/>
        <end position="150"/>
    </location>
</feature>
<dbReference type="PANTHER" id="PTHR30250:SF11">
    <property type="entry name" value="O-ANTIGEN TRANSPORTER-RELATED"/>
    <property type="match status" value="1"/>
</dbReference>
<evidence type="ECO:0000256" key="3">
    <source>
        <dbReference type="ARBA" id="ARBA00022692"/>
    </source>
</evidence>
<feature type="transmembrane region" description="Helical" evidence="6">
    <location>
        <begin position="312"/>
        <end position="336"/>
    </location>
</feature>
<dbReference type="EMBL" id="FXTB01000002">
    <property type="protein sequence ID" value="SMO49733.1"/>
    <property type="molecule type" value="Genomic_DNA"/>
</dbReference>
<dbReference type="PANTHER" id="PTHR30250">
    <property type="entry name" value="PST FAMILY PREDICTED COLANIC ACID TRANSPORTER"/>
    <property type="match status" value="1"/>
</dbReference>
<evidence type="ECO:0000313" key="8">
    <source>
        <dbReference type="Proteomes" id="UP000319040"/>
    </source>
</evidence>
<feature type="transmembrane region" description="Helical" evidence="6">
    <location>
        <begin position="248"/>
        <end position="269"/>
    </location>
</feature>
<feature type="transmembrane region" description="Helical" evidence="6">
    <location>
        <begin position="399"/>
        <end position="421"/>
    </location>
</feature>
<evidence type="ECO:0000256" key="5">
    <source>
        <dbReference type="ARBA" id="ARBA00023136"/>
    </source>
</evidence>
<sequence length="519" mass="59381">MSVEHKKQLIDNTLWVYAGKIITQILGLFATVLVIRKLPVEVYGTYTFIFGLFVVYQLFITSPLKNVLLRYVPELTQGGHFNVVRKLLLYALSLASAMVLLFSFFLWVFQDSFSAFFNIDSFDTHIKAFFVFVLCYALKVLSETIISSFLKHPLSAKANVLVVLFRASAYLIMLDKITVNMLLYIEAIASLVFVAFVLTGIYQQLSKANNPDNHTNVLTIKGRVSRFYLLSFFSELGYGIIGKTSDHYIIAAMSSPFYVGLYAFALKVFEIFYKILPFREFESVLKPIFFKRFSYSGSHKEINDFYMFAVKVLLPLFMFPVLYFLLFGKGVIIHVFEEKYLPAYWVTCVSLVGILINGYFYPLNLVIQLKERVEINLYSRVIVVFSIVAGIYFMKLYGIVGVAMATVLGEFFKNVFMLIMLRRYVPIKYPLAIISRYGALFLLMGALCLPFYTYLQTLGGWLLGSVAFGILYALVLINIHPLNKEEAGRLEGLVTSSSKLRKVYEKIEPFFNKCKVLSK</sequence>
<keyword evidence="4 6" id="KW-1133">Transmembrane helix</keyword>
<feature type="transmembrane region" description="Helical" evidence="6">
    <location>
        <begin position="458"/>
        <end position="479"/>
    </location>
</feature>
<feature type="transmembrane region" description="Helical" evidence="6">
    <location>
        <begin position="42"/>
        <end position="60"/>
    </location>
</feature>
<keyword evidence="8" id="KW-1185">Reference proteome</keyword>
<comment type="subcellular location">
    <subcellularLocation>
        <location evidence="1">Cell membrane</location>
        <topology evidence="1">Multi-pass membrane protein</topology>
    </subcellularLocation>
</comment>
<feature type="transmembrane region" description="Helical" evidence="6">
    <location>
        <begin position="14"/>
        <end position="35"/>
    </location>
</feature>
<dbReference type="InterPro" id="IPR050833">
    <property type="entry name" value="Poly_Biosynth_Transport"/>
</dbReference>
<name>A0A521BRI6_SACCC</name>
<evidence type="ECO:0000256" key="2">
    <source>
        <dbReference type="ARBA" id="ARBA00022475"/>
    </source>
</evidence>
<gene>
    <name evidence="7" type="ORF">SAMN06265379_10220</name>
</gene>
<evidence type="ECO:0000313" key="7">
    <source>
        <dbReference type="EMBL" id="SMO49733.1"/>
    </source>
</evidence>
<feature type="transmembrane region" description="Helical" evidence="6">
    <location>
        <begin position="181"/>
        <end position="202"/>
    </location>
</feature>
<dbReference type="Proteomes" id="UP000319040">
    <property type="component" value="Unassembled WGS sequence"/>
</dbReference>
<feature type="transmembrane region" description="Helical" evidence="6">
    <location>
        <begin position="433"/>
        <end position="452"/>
    </location>
</feature>
<keyword evidence="3 6" id="KW-0812">Transmembrane</keyword>
<feature type="transmembrane region" description="Helical" evidence="6">
    <location>
        <begin position="87"/>
        <end position="109"/>
    </location>
</feature>